<reference evidence="8" key="1">
    <citation type="submission" date="2018-01" db="EMBL/GenBank/DDBJ databases">
        <authorList>
            <person name="Regsiter A."/>
            <person name="William W."/>
        </authorList>
    </citation>
    <scope>NUCLEOTIDE SEQUENCE</scope>
    <source>
        <strain evidence="8">TRIP AH-1</strain>
    </source>
</reference>
<dbReference type="InterPro" id="IPR013656">
    <property type="entry name" value="PAS_4"/>
</dbReference>
<dbReference type="Pfam" id="PF25601">
    <property type="entry name" value="AAA_lid_14"/>
    <property type="match status" value="1"/>
</dbReference>
<dbReference type="InterPro" id="IPR025662">
    <property type="entry name" value="Sigma_54_int_dom_ATP-bd_1"/>
</dbReference>
<dbReference type="CDD" id="cd00130">
    <property type="entry name" value="PAS"/>
    <property type="match status" value="1"/>
</dbReference>
<dbReference type="InterPro" id="IPR013767">
    <property type="entry name" value="PAS_fold"/>
</dbReference>
<dbReference type="AlphaFoldDB" id="A0A445MR46"/>
<dbReference type="PANTHER" id="PTHR32071">
    <property type="entry name" value="TRANSCRIPTIONAL REGULATORY PROTEIN"/>
    <property type="match status" value="1"/>
</dbReference>
<evidence type="ECO:0000256" key="5">
    <source>
        <dbReference type="SAM" id="MobiDB-lite"/>
    </source>
</evidence>
<protein>
    <submittedName>
        <fullName evidence="8">PAS modulated sigma54 specific transcriptional regulator, Fis family</fullName>
    </submittedName>
</protein>
<dbReference type="EMBL" id="OJIN01000014">
    <property type="protein sequence ID" value="SPD71916.1"/>
    <property type="molecule type" value="Genomic_DNA"/>
</dbReference>
<dbReference type="InterPro" id="IPR027417">
    <property type="entry name" value="P-loop_NTPase"/>
</dbReference>
<accession>A0A445MR46</accession>
<dbReference type="NCBIfam" id="TIGR00229">
    <property type="entry name" value="sensory_box"/>
    <property type="match status" value="1"/>
</dbReference>
<dbReference type="PROSITE" id="PS50112">
    <property type="entry name" value="PAS"/>
    <property type="match status" value="1"/>
</dbReference>
<keyword evidence="1" id="KW-0547">Nucleotide-binding</keyword>
<dbReference type="Gene3D" id="1.10.10.60">
    <property type="entry name" value="Homeodomain-like"/>
    <property type="match status" value="1"/>
</dbReference>
<sequence length="576" mass="63989">MTEENSESPETSEPDFDELPDGDGVLVISKEGSILAGNLQAEKIFRSGFKRGEFLKLGQVINAQYLPQAEEALREALNEGHSRSNLVATVRLTSGLPVSVTYSIMPLYDMDDKITGVVLTFRDNNPVSSKAAFLGPLSNVEYDDLFENLAEGVFTIDRRWRITSFNKRAQEITGYNREEVLGRNCWNIFKSDLCQSSCPLKTTLETGVMRMDQDVRIAGKYGKRLSILVNTSVLKNKDDEVLGAVETFRPLISTEKSGQVAAPATTGVSDIIGKSSILSAMLKLLPDIASSEASVVLEGESGTGKELVARAIHNLSPRSDGPFVAVNCSALTETLLESELFGHEKAAFTGAINSKVGRFELARGGTLFLDEVGEIKPDIQVKLLRVLEERVFERVGGIRPISMDARLIAATNRNLIQDVRQGRFREDLYYRLRTIPLTLPPLRQRVEDIPLLVNHFVSRLNAKYQKNVRGLDPKVMALLAQYHWPGNIRELQHLLEYAFVFVKGPVITIAHLPKLQEAEEGPTSKAHPNDAVMREDELQGIIKALEKSGGRRDHAAKSLGISRSTLWRKMKDYRIT</sequence>
<dbReference type="PROSITE" id="PS00675">
    <property type="entry name" value="SIGMA54_INTERACT_1"/>
    <property type="match status" value="1"/>
</dbReference>
<dbReference type="GO" id="GO:0006355">
    <property type="term" value="P:regulation of DNA-templated transcription"/>
    <property type="evidence" value="ECO:0007669"/>
    <property type="project" value="InterPro"/>
</dbReference>
<dbReference type="SMART" id="SM00382">
    <property type="entry name" value="AAA"/>
    <property type="match status" value="1"/>
</dbReference>
<feature type="domain" description="PAS" evidence="7">
    <location>
        <begin position="138"/>
        <end position="184"/>
    </location>
</feature>
<gene>
    <name evidence="8" type="ORF">PITCH_A1100015</name>
</gene>
<dbReference type="Pfam" id="PF00158">
    <property type="entry name" value="Sigma54_activat"/>
    <property type="match status" value="1"/>
</dbReference>
<dbReference type="PROSITE" id="PS50045">
    <property type="entry name" value="SIGMA54_INTERACT_4"/>
    <property type="match status" value="1"/>
</dbReference>
<evidence type="ECO:0000313" key="8">
    <source>
        <dbReference type="EMBL" id="SPD71916.1"/>
    </source>
</evidence>
<organism evidence="8">
    <name type="scientific">uncultured Desulfobacterium sp</name>
    <dbReference type="NCBI Taxonomy" id="201089"/>
    <lineage>
        <taxon>Bacteria</taxon>
        <taxon>Pseudomonadati</taxon>
        <taxon>Thermodesulfobacteriota</taxon>
        <taxon>Desulfobacteria</taxon>
        <taxon>Desulfobacterales</taxon>
        <taxon>Desulfobacteriaceae</taxon>
        <taxon>Desulfobacterium</taxon>
        <taxon>environmental samples</taxon>
    </lineage>
</organism>
<dbReference type="GO" id="GO:0005524">
    <property type="term" value="F:ATP binding"/>
    <property type="evidence" value="ECO:0007669"/>
    <property type="project" value="UniProtKB-KW"/>
</dbReference>
<dbReference type="InterPro" id="IPR003593">
    <property type="entry name" value="AAA+_ATPase"/>
</dbReference>
<evidence type="ECO:0000259" key="6">
    <source>
        <dbReference type="PROSITE" id="PS50045"/>
    </source>
</evidence>
<dbReference type="FunFam" id="3.40.50.300:FF:000006">
    <property type="entry name" value="DNA-binding transcriptional regulator NtrC"/>
    <property type="match status" value="1"/>
</dbReference>
<dbReference type="PROSITE" id="PS00688">
    <property type="entry name" value="SIGMA54_INTERACT_3"/>
    <property type="match status" value="1"/>
</dbReference>
<dbReference type="Pfam" id="PF00989">
    <property type="entry name" value="PAS"/>
    <property type="match status" value="1"/>
</dbReference>
<dbReference type="SUPFAM" id="SSF52540">
    <property type="entry name" value="P-loop containing nucleoside triphosphate hydrolases"/>
    <property type="match status" value="1"/>
</dbReference>
<proteinExistence type="predicted"/>
<dbReference type="Pfam" id="PF08448">
    <property type="entry name" value="PAS_4"/>
    <property type="match status" value="1"/>
</dbReference>
<evidence type="ECO:0000259" key="7">
    <source>
        <dbReference type="PROSITE" id="PS50112"/>
    </source>
</evidence>
<evidence type="ECO:0000256" key="1">
    <source>
        <dbReference type="ARBA" id="ARBA00022741"/>
    </source>
</evidence>
<keyword evidence="2" id="KW-0067">ATP-binding</keyword>
<dbReference type="Gene3D" id="3.30.450.20">
    <property type="entry name" value="PAS domain"/>
    <property type="match status" value="2"/>
</dbReference>
<feature type="domain" description="Sigma-54 factor interaction" evidence="6">
    <location>
        <begin position="271"/>
        <end position="500"/>
    </location>
</feature>
<dbReference type="SMART" id="SM00091">
    <property type="entry name" value="PAS"/>
    <property type="match status" value="1"/>
</dbReference>
<evidence type="ECO:0000256" key="4">
    <source>
        <dbReference type="ARBA" id="ARBA00023163"/>
    </source>
</evidence>
<feature type="compositionally biased region" description="Acidic residues" evidence="5">
    <location>
        <begin position="1"/>
        <end position="21"/>
    </location>
</feature>
<dbReference type="InterPro" id="IPR009057">
    <property type="entry name" value="Homeodomain-like_sf"/>
</dbReference>
<dbReference type="InterPro" id="IPR058031">
    <property type="entry name" value="AAA_lid_NorR"/>
</dbReference>
<dbReference type="InterPro" id="IPR035965">
    <property type="entry name" value="PAS-like_dom_sf"/>
</dbReference>
<evidence type="ECO:0000256" key="2">
    <source>
        <dbReference type="ARBA" id="ARBA00022840"/>
    </source>
</evidence>
<dbReference type="Gene3D" id="3.40.50.300">
    <property type="entry name" value="P-loop containing nucleotide triphosphate hydrolases"/>
    <property type="match status" value="1"/>
</dbReference>
<dbReference type="InterPro" id="IPR002078">
    <property type="entry name" value="Sigma_54_int"/>
</dbReference>
<dbReference type="GO" id="GO:0043565">
    <property type="term" value="F:sequence-specific DNA binding"/>
    <property type="evidence" value="ECO:0007669"/>
    <property type="project" value="InterPro"/>
</dbReference>
<keyword evidence="4" id="KW-0804">Transcription</keyword>
<dbReference type="PRINTS" id="PR01590">
    <property type="entry name" value="HTHFIS"/>
</dbReference>
<dbReference type="SUPFAM" id="SSF46689">
    <property type="entry name" value="Homeodomain-like"/>
    <property type="match status" value="1"/>
</dbReference>
<dbReference type="CDD" id="cd00009">
    <property type="entry name" value="AAA"/>
    <property type="match status" value="1"/>
</dbReference>
<evidence type="ECO:0000256" key="3">
    <source>
        <dbReference type="ARBA" id="ARBA00023015"/>
    </source>
</evidence>
<keyword evidence="3" id="KW-0805">Transcription regulation</keyword>
<dbReference type="Gene3D" id="1.10.8.60">
    <property type="match status" value="1"/>
</dbReference>
<name>A0A445MR46_9BACT</name>
<feature type="region of interest" description="Disordered" evidence="5">
    <location>
        <begin position="1"/>
        <end position="22"/>
    </location>
</feature>
<dbReference type="Pfam" id="PF02954">
    <property type="entry name" value="HTH_8"/>
    <property type="match status" value="1"/>
</dbReference>
<dbReference type="InterPro" id="IPR025944">
    <property type="entry name" value="Sigma_54_int_dom_CS"/>
</dbReference>
<dbReference type="SUPFAM" id="SSF55785">
    <property type="entry name" value="PYP-like sensor domain (PAS domain)"/>
    <property type="match status" value="2"/>
</dbReference>
<dbReference type="InterPro" id="IPR002197">
    <property type="entry name" value="HTH_Fis"/>
</dbReference>
<dbReference type="InterPro" id="IPR000014">
    <property type="entry name" value="PAS"/>
</dbReference>